<comment type="caution">
    <text evidence="2">The sequence shown here is derived from an EMBL/GenBank/DDBJ whole genome shotgun (WGS) entry which is preliminary data.</text>
</comment>
<sequence length="322" mass="34985">MPPTDLKCQRATKNGRSAGDATEGTEIERDVKNLDLNVEAGMSLDMGCPGHGVVNVGGRESYASMAAKTGSCDSGYDKVVDYTDEEVIVMDEDCVVDESETISIIKFSERVHEQIDKRPQVGSTTASSKLFGPWMMVYNQRRCNNQSSFKVAEMDKVKDNVNGSRFVALDNLADENVETSVGEKVLEIKGSPPAGDQVRIGDIDSKSKGRLDNRGYKINDVYLESNPQRRSKGGKASSSSAKSVKVVSLIDGEQPHASIRMVEAKTGSHTVMRVIDSSNAHRHVVNPADSTPLLESHFKLSKGLWLKKGSGSRSVANITTEE</sequence>
<feature type="compositionally biased region" description="Basic and acidic residues" evidence="1">
    <location>
        <begin position="199"/>
        <end position="212"/>
    </location>
</feature>
<proteinExistence type="predicted"/>
<organism evidence="2 3">
    <name type="scientific">Hibiscus sabdariffa</name>
    <name type="common">roselle</name>
    <dbReference type="NCBI Taxonomy" id="183260"/>
    <lineage>
        <taxon>Eukaryota</taxon>
        <taxon>Viridiplantae</taxon>
        <taxon>Streptophyta</taxon>
        <taxon>Embryophyta</taxon>
        <taxon>Tracheophyta</taxon>
        <taxon>Spermatophyta</taxon>
        <taxon>Magnoliopsida</taxon>
        <taxon>eudicotyledons</taxon>
        <taxon>Gunneridae</taxon>
        <taxon>Pentapetalae</taxon>
        <taxon>rosids</taxon>
        <taxon>malvids</taxon>
        <taxon>Malvales</taxon>
        <taxon>Malvaceae</taxon>
        <taxon>Malvoideae</taxon>
        <taxon>Hibiscus</taxon>
    </lineage>
</organism>
<dbReference type="EMBL" id="JBBPBM010000019">
    <property type="protein sequence ID" value="KAK8554310.1"/>
    <property type="molecule type" value="Genomic_DNA"/>
</dbReference>
<protein>
    <submittedName>
        <fullName evidence="2">Uncharacterized protein</fullName>
    </submittedName>
</protein>
<evidence type="ECO:0000256" key="1">
    <source>
        <dbReference type="SAM" id="MobiDB-lite"/>
    </source>
</evidence>
<name>A0ABR2EC39_9ROSI</name>
<feature type="region of interest" description="Disordered" evidence="1">
    <location>
        <begin position="188"/>
        <end position="212"/>
    </location>
</feature>
<reference evidence="2 3" key="1">
    <citation type="journal article" date="2024" name="G3 (Bethesda)">
        <title>Genome assembly of Hibiscus sabdariffa L. provides insights into metabolisms of medicinal natural products.</title>
        <authorList>
            <person name="Kim T."/>
        </authorList>
    </citation>
    <scope>NUCLEOTIDE SEQUENCE [LARGE SCALE GENOMIC DNA]</scope>
    <source>
        <strain evidence="2">TK-2024</strain>
        <tissue evidence="2">Old leaves</tissue>
    </source>
</reference>
<evidence type="ECO:0000313" key="3">
    <source>
        <dbReference type="Proteomes" id="UP001472677"/>
    </source>
</evidence>
<feature type="region of interest" description="Disordered" evidence="1">
    <location>
        <begin position="1"/>
        <end position="24"/>
    </location>
</feature>
<gene>
    <name evidence="2" type="ORF">V6N12_031275</name>
</gene>
<accession>A0ABR2EC39</accession>
<evidence type="ECO:0000313" key="2">
    <source>
        <dbReference type="EMBL" id="KAK8554310.1"/>
    </source>
</evidence>
<dbReference type="Proteomes" id="UP001472677">
    <property type="component" value="Unassembled WGS sequence"/>
</dbReference>
<keyword evidence="3" id="KW-1185">Reference proteome</keyword>